<keyword evidence="4" id="KW-1185">Reference proteome</keyword>
<reference evidence="1 4" key="2">
    <citation type="submission" date="2020-07" db="EMBL/GenBank/DDBJ databases">
        <title>Sequencing the genomes of 1000 actinobacteria strains.</title>
        <authorList>
            <person name="Klenk H.-P."/>
        </authorList>
    </citation>
    <scope>NUCLEOTIDE SEQUENCE [LARGE SCALE GENOMIC DNA]</scope>
    <source>
        <strain evidence="1 4">DSM 45117</strain>
    </source>
</reference>
<organism evidence="2 3">
    <name type="scientific">Actinopolymorpha cephalotaxi</name>
    <dbReference type="NCBI Taxonomy" id="504797"/>
    <lineage>
        <taxon>Bacteria</taxon>
        <taxon>Bacillati</taxon>
        <taxon>Actinomycetota</taxon>
        <taxon>Actinomycetes</taxon>
        <taxon>Propionibacteriales</taxon>
        <taxon>Actinopolymorphaceae</taxon>
        <taxon>Actinopolymorpha</taxon>
    </lineage>
</organism>
<dbReference type="Pfam" id="PF04229">
    <property type="entry name" value="GrpB"/>
    <property type="match status" value="1"/>
</dbReference>
<sequence length="199" mass="21996">MIHMSPVDEPIEVVAARPEWQAQGQVLRMEVCDALGMDPACVEHIGSTAVAELAAKPVIDLMVGCRDDQRHPVAELLAHRVGYEYLHDFGAPGREYLRRRTGSPWANAHIVELGGTLWRDNLMLRDFLRGDPEAAREYGAAKKAAAVRTGHLRAYSAAKSDTVLTLLDRARAWSRRCEAPLGLWANGSDERPFRMGQAG</sequence>
<reference evidence="2 3" key="1">
    <citation type="submission" date="2016-10" db="EMBL/GenBank/DDBJ databases">
        <authorList>
            <person name="de Groot N.N."/>
        </authorList>
    </citation>
    <scope>NUCLEOTIDE SEQUENCE [LARGE SCALE GENOMIC DNA]</scope>
    <source>
        <strain evidence="2 3">CPCC 202808</strain>
    </source>
</reference>
<dbReference type="AlphaFoldDB" id="A0A1I2QQ72"/>
<dbReference type="EMBL" id="JACBZA010000001">
    <property type="protein sequence ID" value="NYH82546.1"/>
    <property type="molecule type" value="Genomic_DNA"/>
</dbReference>
<dbReference type="GO" id="GO:0016740">
    <property type="term" value="F:transferase activity"/>
    <property type="evidence" value="ECO:0007669"/>
    <property type="project" value="UniProtKB-KW"/>
</dbReference>
<protein>
    <submittedName>
        <fullName evidence="2">GrpB domain, predicted nucleotidyltransferase, UPF0157 family</fullName>
    </submittedName>
    <submittedName>
        <fullName evidence="1">GrpB-like predicted nucleotidyltransferase (UPF0157 family)</fullName>
    </submittedName>
</protein>
<dbReference type="RefSeq" id="WP_175542461.1">
    <property type="nucleotide sequence ID" value="NZ_FOOI01000005.1"/>
</dbReference>
<evidence type="ECO:0000313" key="1">
    <source>
        <dbReference type="EMBL" id="NYH82546.1"/>
    </source>
</evidence>
<gene>
    <name evidence="1" type="ORF">FHR37_001397</name>
    <name evidence="2" type="ORF">SAMN05421678_10547</name>
</gene>
<dbReference type="SUPFAM" id="SSF81301">
    <property type="entry name" value="Nucleotidyltransferase"/>
    <property type="match status" value="1"/>
</dbReference>
<dbReference type="PANTHER" id="PTHR34822">
    <property type="entry name" value="GRPB DOMAIN PROTEIN (AFU_ORTHOLOGUE AFUA_1G01530)"/>
    <property type="match status" value="1"/>
</dbReference>
<keyword evidence="2" id="KW-0808">Transferase</keyword>
<dbReference type="Gene3D" id="3.30.460.10">
    <property type="entry name" value="Beta Polymerase, domain 2"/>
    <property type="match status" value="1"/>
</dbReference>
<proteinExistence type="predicted"/>
<accession>A0A1I2QQ72</accession>
<dbReference type="InterPro" id="IPR043519">
    <property type="entry name" value="NT_sf"/>
</dbReference>
<dbReference type="InterPro" id="IPR007344">
    <property type="entry name" value="GrpB/CoaE"/>
</dbReference>
<dbReference type="Proteomes" id="UP000199052">
    <property type="component" value="Unassembled WGS sequence"/>
</dbReference>
<evidence type="ECO:0000313" key="4">
    <source>
        <dbReference type="Proteomes" id="UP000533017"/>
    </source>
</evidence>
<dbReference type="EMBL" id="FOOI01000005">
    <property type="protein sequence ID" value="SFG30448.1"/>
    <property type="molecule type" value="Genomic_DNA"/>
</dbReference>
<evidence type="ECO:0000313" key="3">
    <source>
        <dbReference type="Proteomes" id="UP000199052"/>
    </source>
</evidence>
<dbReference type="PANTHER" id="PTHR34822:SF1">
    <property type="entry name" value="GRPB FAMILY PROTEIN"/>
    <property type="match status" value="1"/>
</dbReference>
<dbReference type="Proteomes" id="UP000533017">
    <property type="component" value="Unassembled WGS sequence"/>
</dbReference>
<evidence type="ECO:0000313" key="2">
    <source>
        <dbReference type="EMBL" id="SFG30448.1"/>
    </source>
</evidence>
<name>A0A1I2QQ72_9ACTN</name>